<dbReference type="GO" id="GO:0005509">
    <property type="term" value="F:calcium ion binding"/>
    <property type="evidence" value="ECO:0007669"/>
    <property type="project" value="TreeGrafter"/>
</dbReference>
<dbReference type="SUPFAM" id="SSF49562">
    <property type="entry name" value="C2 domain (Calcium/lipid-binding domain, CaLB)"/>
    <property type="match status" value="1"/>
</dbReference>
<dbReference type="InterPro" id="IPR035439">
    <property type="entry name" value="UPF0145_dom_sf"/>
</dbReference>
<dbReference type="Proteomes" id="UP000050794">
    <property type="component" value="Unassembled WGS sequence"/>
</dbReference>
<organism evidence="3 4">
    <name type="scientific">Toxocara canis</name>
    <name type="common">Canine roundworm</name>
    <dbReference type="NCBI Taxonomy" id="6265"/>
    <lineage>
        <taxon>Eukaryota</taxon>
        <taxon>Metazoa</taxon>
        <taxon>Ecdysozoa</taxon>
        <taxon>Nematoda</taxon>
        <taxon>Chromadorea</taxon>
        <taxon>Rhabditida</taxon>
        <taxon>Spirurina</taxon>
        <taxon>Ascaridomorpha</taxon>
        <taxon>Ascaridoidea</taxon>
        <taxon>Toxocaridae</taxon>
        <taxon>Toxocara</taxon>
    </lineage>
</organism>
<dbReference type="EMBL" id="UYWY01021529">
    <property type="protein sequence ID" value="VDM44348.1"/>
    <property type="molecule type" value="Genomic_DNA"/>
</dbReference>
<protein>
    <submittedName>
        <fullName evidence="4">C2 domain-containing protein 5</fullName>
    </submittedName>
</protein>
<dbReference type="GO" id="GO:0072659">
    <property type="term" value="P:protein localization to plasma membrane"/>
    <property type="evidence" value="ECO:0007669"/>
    <property type="project" value="TreeGrafter"/>
</dbReference>
<name>A0A183UX07_TOXCA</name>
<dbReference type="InterPro" id="IPR035892">
    <property type="entry name" value="C2_domain_sf"/>
</dbReference>
<dbReference type="InterPro" id="IPR000008">
    <property type="entry name" value="C2_dom"/>
</dbReference>
<proteinExistence type="predicted"/>
<dbReference type="PANTHER" id="PTHR37412">
    <property type="entry name" value="C2 DOMAIN-CONTAINING PROTEIN 5"/>
    <property type="match status" value="1"/>
</dbReference>
<dbReference type="GO" id="GO:0005886">
    <property type="term" value="C:plasma membrane"/>
    <property type="evidence" value="ECO:0007669"/>
    <property type="project" value="TreeGrafter"/>
</dbReference>
<dbReference type="SMART" id="SM00239">
    <property type="entry name" value="C2"/>
    <property type="match status" value="1"/>
</dbReference>
<dbReference type="InterPro" id="IPR038983">
    <property type="entry name" value="C2CD5"/>
</dbReference>
<reference evidence="2 3" key="2">
    <citation type="submission" date="2018-11" db="EMBL/GenBank/DDBJ databases">
        <authorList>
            <consortium name="Pathogen Informatics"/>
        </authorList>
    </citation>
    <scope>NUCLEOTIDE SEQUENCE [LARGE SCALE GENOMIC DNA]</scope>
</reference>
<feature type="domain" description="C2" evidence="1">
    <location>
        <begin position="1"/>
        <end position="119"/>
    </location>
</feature>
<dbReference type="WBParaSite" id="TCNE_0001302701-mRNA-1">
    <property type="protein sequence ID" value="TCNE_0001302701-mRNA-1"/>
    <property type="gene ID" value="TCNE_0001302701"/>
</dbReference>
<dbReference type="InterPro" id="IPR056431">
    <property type="entry name" value="C2CD5_YbjQ-rel_dom"/>
</dbReference>
<dbReference type="SUPFAM" id="SSF117782">
    <property type="entry name" value="YbjQ-like"/>
    <property type="match status" value="1"/>
</dbReference>
<dbReference type="PROSITE" id="PS50004">
    <property type="entry name" value="C2"/>
    <property type="match status" value="1"/>
</dbReference>
<dbReference type="Gene3D" id="2.60.40.150">
    <property type="entry name" value="C2 domain"/>
    <property type="match status" value="1"/>
</dbReference>
<accession>A0A183UX07</accession>
<dbReference type="Pfam" id="PF23025">
    <property type="entry name" value="YbjQ_2"/>
    <property type="match status" value="2"/>
</dbReference>
<gene>
    <name evidence="2" type="ORF">TCNE_LOCUS13027</name>
</gene>
<dbReference type="AlphaFoldDB" id="A0A183UX07"/>
<reference evidence="4" key="1">
    <citation type="submission" date="2016-06" db="UniProtKB">
        <authorList>
            <consortium name="WormBaseParasite"/>
        </authorList>
    </citation>
    <scope>IDENTIFICATION</scope>
</reference>
<dbReference type="GO" id="GO:0090314">
    <property type="term" value="P:positive regulation of protein targeting to membrane"/>
    <property type="evidence" value="ECO:0007669"/>
    <property type="project" value="TreeGrafter"/>
</dbReference>
<evidence type="ECO:0000313" key="4">
    <source>
        <dbReference type="WBParaSite" id="TCNE_0001302701-mRNA-1"/>
    </source>
</evidence>
<dbReference type="GO" id="GO:0031340">
    <property type="term" value="P:positive regulation of vesicle fusion"/>
    <property type="evidence" value="ECO:0007669"/>
    <property type="project" value="TreeGrafter"/>
</dbReference>
<dbReference type="PANTHER" id="PTHR37412:SF2">
    <property type="entry name" value="C2 DOMAIN-CONTAINING PROTEIN 5"/>
    <property type="match status" value="1"/>
</dbReference>
<evidence type="ECO:0000313" key="2">
    <source>
        <dbReference type="EMBL" id="VDM44348.1"/>
    </source>
</evidence>
<sequence length="749" mass="82651">MLIACGGEKLPARLIVRVLGARDLRHMNPDNETADAFVEVQFGTQIYKTEVFSKSTSPVWNSDKFIWEIDEQQLFDNCVVFRVMARWGTHYRLTGQIGRMFIDLNMLVARIRRRKTEPYSGVFSAWLPIYAMVAGFVGELHVEVSLCLLASRDAAQYVQIFSAGSVPETFKVDSISGMISEVMIASDPQCEWFDYIRSVEGTSEAMHNIIQKNLRDLAKHLATKARSLGANAIFGYNDFVDVEGEATGRICFRAYGTAMNVVDDSQQGLIEHIRYPIISLHALPSFEVRGSGSVVCARAVHMIDDDNDCAVLRAKWWNELKAELFHQASGMNCNLVIGYTEQISVHRCVAVLSAMGTAVLIGASMQGQSKSSGCAHFHVSYSPEKMPFNTVLKKCDICREGLCPDLVISSCPLPAANLLIGQHHPVQVCVAKKLSLTDNDEHLAADISRALPFLEHDLYNDLVKEAHLTNARGNAFFEVRTTVVLSEGILVISAIAVLCGLRQLTVRFYKNCFIVHILKHDEGGAEVVVVSAPVQRISDSRRFSWGSVRDAMRFRNAFGASSSPSLHVRVLHFKNLTHGVADGGHRHRRPMKRIAAILRKKASDREQFAKLLFERQLSLRVGVMPDSIGVSATASGLAGIHLANTGAPFVITGEAKDDSYIILGRYSNVLIGKAYRRNVKDIAGLDTFVHRSLEGMLLMARHNAQALGGCGLCTFRIPSVALYARPEDAYVVIVVTADIVLRAAEESPA</sequence>
<evidence type="ECO:0000259" key="1">
    <source>
        <dbReference type="PROSITE" id="PS50004"/>
    </source>
</evidence>
<keyword evidence="3" id="KW-1185">Reference proteome</keyword>
<dbReference type="GO" id="GO:0065002">
    <property type="term" value="P:intracellular protein transmembrane transport"/>
    <property type="evidence" value="ECO:0007669"/>
    <property type="project" value="TreeGrafter"/>
</dbReference>
<dbReference type="GO" id="GO:0010828">
    <property type="term" value="P:positive regulation of D-glucose transmembrane transport"/>
    <property type="evidence" value="ECO:0007669"/>
    <property type="project" value="TreeGrafter"/>
</dbReference>
<dbReference type="GO" id="GO:0005544">
    <property type="term" value="F:calcium-dependent phospholipid binding"/>
    <property type="evidence" value="ECO:0007669"/>
    <property type="project" value="InterPro"/>
</dbReference>
<evidence type="ECO:0000313" key="3">
    <source>
        <dbReference type="Proteomes" id="UP000050794"/>
    </source>
</evidence>
<dbReference type="Gene3D" id="3.30.110.70">
    <property type="entry name" value="Hypothetical protein apc22750. Chain B"/>
    <property type="match status" value="1"/>
</dbReference>
<dbReference type="Pfam" id="PF00168">
    <property type="entry name" value="C2"/>
    <property type="match status" value="1"/>
</dbReference>